<evidence type="ECO:0000313" key="8">
    <source>
        <dbReference type="EMBL" id="PXY38827.1"/>
    </source>
</evidence>
<dbReference type="Pfam" id="PF14322">
    <property type="entry name" value="SusD-like_3"/>
    <property type="match status" value="1"/>
</dbReference>
<evidence type="ECO:0000256" key="3">
    <source>
        <dbReference type="ARBA" id="ARBA00022729"/>
    </source>
</evidence>
<dbReference type="Gene3D" id="1.25.40.390">
    <property type="match status" value="1"/>
</dbReference>
<name>A0A2V4BJA6_9FLAO</name>
<accession>A0A2V4BJA6</accession>
<keyword evidence="5" id="KW-0998">Cell outer membrane</keyword>
<protein>
    <submittedName>
        <fullName evidence="8">RagB/SusD family nutrient uptake outer membrane protein</fullName>
    </submittedName>
</protein>
<dbReference type="OrthoDB" id="5694214at2"/>
<feature type="domain" description="RagB/SusD" evidence="6">
    <location>
        <begin position="343"/>
        <end position="657"/>
    </location>
</feature>
<dbReference type="PROSITE" id="PS51257">
    <property type="entry name" value="PROKAR_LIPOPROTEIN"/>
    <property type="match status" value="1"/>
</dbReference>
<keyword evidence="3" id="KW-0732">Signal</keyword>
<proteinExistence type="inferred from homology"/>
<keyword evidence="9" id="KW-1185">Reference proteome</keyword>
<dbReference type="AlphaFoldDB" id="A0A2V4BJA6"/>
<dbReference type="InterPro" id="IPR011990">
    <property type="entry name" value="TPR-like_helical_dom_sf"/>
</dbReference>
<evidence type="ECO:0000256" key="2">
    <source>
        <dbReference type="ARBA" id="ARBA00006275"/>
    </source>
</evidence>
<evidence type="ECO:0000256" key="1">
    <source>
        <dbReference type="ARBA" id="ARBA00004442"/>
    </source>
</evidence>
<feature type="domain" description="SusD-like N-terminal" evidence="7">
    <location>
        <begin position="38"/>
        <end position="235"/>
    </location>
</feature>
<keyword evidence="4" id="KW-0472">Membrane</keyword>
<evidence type="ECO:0000259" key="6">
    <source>
        <dbReference type="Pfam" id="PF07980"/>
    </source>
</evidence>
<dbReference type="GO" id="GO:0009279">
    <property type="term" value="C:cell outer membrane"/>
    <property type="evidence" value="ECO:0007669"/>
    <property type="project" value="UniProtKB-SubCell"/>
</dbReference>
<reference evidence="8 9" key="1">
    <citation type="submission" date="2018-05" db="EMBL/GenBank/DDBJ databases">
        <title>Flavobacterium sp. strain IMCC34759, incomplete genome.</title>
        <authorList>
            <person name="Joung Y."/>
            <person name="Cho J."/>
        </authorList>
    </citation>
    <scope>NUCLEOTIDE SEQUENCE [LARGE SCALE GENOMIC DNA]</scope>
    <source>
        <strain evidence="8 9">IMCC34759</strain>
    </source>
</reference>
<evidence type="ECO:0000259" key="7">
    <source>
        <dbReference type="Pfam" id="PF14322"/>
    </source>
</evidence>
<organism evidence="8 9">
    <name type="scientific">Flavobacterium cheongpyeongense</name>
    <dbReference type="NCBI Taxonomy" id="2212651"/>
    <lineage>
        <taxon>Bacteria</taxon>
        <taxon>Pseudomonadati</taxon>
        <taxon>Bacteroidota</taxon>
        <taxon>Flavobacteriia</taxon>
        <taxon>Flavobacteriales</taxon>
        <taxon>Flavobacteriaceae</taxon>
        <taxon>Flavobacterium</taxon>
    </lineage>
</organism>
<sequence>MKIKNIISVKISLQKGRKFFGIVMTILCLVGLQSCEKDFLDVVPDNVTTLENAFKLRNEAQKYLFTCYSYIPKNGDGVYNIGMLAGDETWVAPNRAAITSYAFNIATGTQRKASPYMNAWEGNYQAAGPGDLYPLFDGIRHCNVFLENVEDRTKVADLSESERLRWIGEAKFLKAYYHYYLMRMYGPIPVIRVNLPIDASVEQIQVAREPIDGTVDYLVTLLDEAAVVLPPQITDTQNELGRITKPVALGIKTELLLMAASPLFNGNSDMAGFNTKNGTPLFNTTYDVNKWKKAANAAKEAIIAAESGGHKIFYKNDVAFTISQTAKTKLNITQAITEPWNDEVIWANPNSRTYQLQRLCMMPLDNTITHTQARKVLSPTIESASNFYTKNGVPIEEDKTLTFGDITTIREATAADKFDIKEGYRTSILNFNREPRFYADLGFDGAIFYKYDSGSDETKYYIKAKYQDYAGSADAFDFNITGYYIKKLVNWEQHFGNGSLYKEYAWPELRLADLYLMYAEALNEADGIAASGEVLQYLDIIRQRAGLKGVVESWTNFSRNPGKYTTQEGLREIIHRERSIEMAYEGKNYWDIRRWKKANQEFNEPVKGWNVFGVTEGAYYQVRTLNQQRFVAPRDYFWPLDETTLIQNPNLIQNPGW</sequence>
<dbReference type="Proteomes" id="UP000247903">
    <property type="component" value="Unassembled WGS sequence"/>
</dbReference>
<dbReference type="InterPro" id="IPR012944">
    <property type="entry name" value="SusD_RagB_dom"/>
</dbReference>
<comment type="subcellular location">
    <subcellularLocation>
        <location evidence="1">Cell outer membrane</location>
    </subcellularLocation>
</comment>
<comment type="similarity">
    <text evidence="2">Belongs to the SusD family.</text>
</comment>
<evidence type="ECO:0000256" key="4">
    <source>
        <dbReference type="ARBA" id="ARBA00023136"/>
    </source>
</evidence>
<dbReference type="SUPFAM" id="SSF48452">
    <property type="entry name" value="TPR-like"/>
    <property type="match status" value="1"/>
</dbReference>
<dbReference type="InterPro" id="IPR033985">
    <property type="entry name" value="SusD-like_N"/>
</dbReference>
<gene>
    <name evidence="8" type="ORF">DMB65_20820</name>
</gene>
<evidence type="ECO:0000313" key="9">
    <source>
        <dbReference type="Proteomes" id="UP000247903"/>
    </source>
</evidence>
<dbReference type="EMBL" id="QJHK01000030">
    <property type="protein sequence ID" value="PXY38827.1"/>
    <property type="molecule type" value="Genomic_DNA"/>
</dbReference>
<dbReference type="RefSeq" id="WP_110308555.1">
    <property type="nucleotide sequence ID" value="NZ_QJHK01000030.1"/>
</dbReference>
<dbReference type="Pfam" id="PF07980">
    <property type="entry name" value="SusD_RagB"/>
    <property type="match status" value="1"/>
</dbReference>
<comment type="caution">
    <text evidence="8">The sequence shown here is derived from an EMBL/GenBank/DDBJ whole genome shotgun (WGS) entry which is preliminary data.</text>
</comment>
<evidence type="ECO:0000256" key="5">
    <source>
        <dbReference type="ARBA" id="ARBA00023237"/>
    </source>
</evidence>